<evidence type="ECO:0000313" key="1">
    <source>
        <dbReference type="EMBL" id="RQW12922.1"/>
    </source>
</evidence>
<dbReference type="EMBL" id="RQPI01000001">
    <property type="protein sequence ID" value="RQW12922.1"/>
    <property type="molecule type" value="Genomic_DNA"/>
</dbReference>
<gene>
    <name evidence="1" type="ORF">EH198_00370</name>
</gene>
<evidence type="ECO:0000313" key="2">
    <source>
        <dbReference type="Proteomes" id="UP000282529"/>
    </source>
</evidence>
<keyword evidence="2" id="KW-1185">Reference proteome</keyword>
<organism evidence="1 2">
    <name type="scientific">Paenibacillus rhizophilus</name>
    <dbReference type="NCBI Taxonomy" id="1850366"/>
    <lineage>
        <taxon>Bacteria</taxon>
        <taxon>Bacillati</taxon>
        <taxon>Bacillota</taxon>
        <taxon>Bacilli</taxon>
        <taxon>Bacillales</taxon>
        <taxon>Paenibacillaceae</taxon>
        <taxon>Paenibacillus</taxon>
    </lineage>
</organism>
<comment type="caution">
    <text evidence="1">The sequence shown here is derived from an EMBL/GenBank/DDBJ whole genome shotgun (WGS) entry which is preliminary data.</text>
</comment>
<dbReference type="RefSeq" id="WP_124693579.1">
    <property type="nucleotide sequence ID" value="NZ_JBHUFE010000016.1"/>
</dbReference>
<accession>A0A3N9Q2H8</accession>
<dbReference type="Proteomes" id="UP000282529">
    <property type="component" value="Unassembled WGS sequence"/>
</dbReference>
<name>A0A3N9Q2H8_9BACL</name>
<dbReference type="AlphaFoldDB" id="A0A3N9Q2H8"/>
<proteinExistence type="predicted"/>
<protein>
    <submittedName>
        <fullName evidence="1">Uncharacterized protein</fullName>
    </submittedName>
</protein>
<sequence>MILVQMHVRAFGVYRGAKLTDLTDQASAGQCEVRFIALQAMNTGGKREVDALQAFFFGSI</sequence>
<reference evidence="1 2" key="1">
    <citation type="submission" date="2018-11" db="EMBL/GenBank/DDBJ databases">
        <title>Genome sequence of strain 7197.</title>
        <authorList>
            <person name="Gao J."/>
            <person name="Sun J."/>
        </authorList>
    </citation>
    <scope>NUCLEOTIDE SEQUENCE [LARGE SCALE GENOMIC DNA]</scope>
    <source>
        <strain evidence="1 2">7197</strain>
    </source>
</reference>